<dbReference type="AlphaFoldDB" id="A0A1J8R2R8"/>
<dbReference type="Proteomes" id="UP000183567">
    <property type="component" value="Unassembled WGS sequence"/>
</dbReference>
<gene>
    <name evidence="1" type="ORF">AZE42_14047</name>
</gene>
<dbReference type="EMBL" id="LVVM01002713">
    <property type="protein sequence ID" value="OJA16066.1"/>
    <property type="molecule type" value="Genomic_DNA"/>
</dbReference>
<evidence type="ECO:0000313" key="1">
    <source>
        <dbReference type="EMBL" id="OJA16066.1"/>
    </source>
</evidence>
<sequence length="20" mass="2162">MAIVSGAIWASWVVLRVSES</sequence>
<keyword evidence="2" id="KW-1185">Reference proteome</keyword>
<name>A0A1J8R2R8_9AGAM</name>
<feature type="non-terminal residue" evidence="1">
    <location>
        <position position="20"/>
    </location>
</feature>
<evidence type="ECO:0000313" key="2">
    <source>
        <dbReference type="Proteomes" id="UP000183567"/>
    </source>
</evidence>
<reference evidence="1 2" key="1">
    <citation type="submission" date="2016-03" db="EMBL/GenBank/DDBJ databases">
        <title>Comparative genomics of the ectomycorrhizal sister species Rhizopogon vinicolor and Rhizopogon vesiculosus (Basidiomycota: Boletales) reveals a divergence of the mating type B locus.</title>
        <authorList>
            <person name="Mujic A.B."/>
            <person name="Kuo A."/>
            <person name="Tritt A."/>
            <person name="Lipzen A."/>
            <person name="Chen C."/>
            <person name="Johnson J."/>
            <person name="Sharma A."/>
            <person name="Barry K."/>
            <person name="Grigoriev I.V."/>
            <person name="Spatafora J.W."/>
        </authorList>
    </citation>
    <scope>NUCLEOTIDE SEQUENCE [LARGE SCALE GENOMIC DNA]</scope>
    <source>
        <strain evidence="1 2">AM-OR11-056</strain>
    </source>
</reference>
<organism evidence="1 2">
    <name type="scientific">Rhizopogon vesiculosus</name>
    <dbReference type="NCBI Taxonomy" id="180088"/>
    <lineage>
        <taxon>Eukaryota</taxon>
        <taxon>Fungi</taxon>
        <taxon>Dikarya</taxon>
        <taxon>Basidiomycota</taxon>
        <taxon>Agaricomycotina</taxon>
        <taxon>Agaricomycetes</taxon>
        <taxon>Agaricomycetidae</taxon>
        <taxon>Boletales</taxon>
        <taxon>Suillineae</taxon>
        <taxon>Rhizopogonaceae</taxon>
        <taxon>Rhizopogon</taxon>
    </lineage>
</organism>
<comment type="caution">
    <text evidence="1">The sequence shown here is derived from an EMBL/GenBank/DDBJ whole genome shotgun (WGS) entry which is preliminary data.</text>
</comment>
<accession>A0A1J8R2R8</accession>
<proteinExistence type="predicted"/>
<protein>
    <submittedName>
        <fullName evidence="1">Uncharacterized protein</fullName>
    </submittedName>
</protein>